<name>A0A0P0GPG5_9BACE</name>
<protein>
    <submittedName>
        <fullName evidence="1">Uncharacterized protein</fullName>
    </submittedName>
</protein>
<evidence type="ECO:0000313" key="3">
    <source>
        <dbReference type="Proteomes" id="UP000061809"/>
    </source>
</evidence>
<dbReference type="Proteomes" id="UP000325055">
    <property type="component" value="Unassembled WGS sequence"/>
</dbReference>
<evidence type="ECO:0000313" key="4">
    <source>
        <dbReference type="Proteomes" id="UP000325055"/>
    </source>
</evidence>
<accession>A0A0P0GPG5</accession>
<reference evidence="1 3" key="1">
    <citation type="journal article" date="2015" name="Science">
        <title>Genetic determinants of in vivo fitness and diet responsiveness in multiple human gut Bacteroides.</title>
        <authorList>
            <person name="Wu M."/>
            <person name="McNulty N.P."/>
            <person name="Rodionov D.A."/>
            <person name="Khoroshkin M.S."/>
            <person name="Griffin N.W."/>
            <person name="Cheng J."/>
            <person name="Latreille P."/>
            <person name="Kerstetter R.A."/>
            <person name="Terrapon N."/>
            <person name="Henrissat B."/>
            <person name="Osterman A.L."/>
            <person name="Gordon J.I."/>
        </authorList>
    </citation>
    <scope>NUCLEOTIDE SEQUENCE [LARGE SCALE GENOMIC DNA]</scope>
    <source>
        <strain evidence="1 3">WH2</strain>
    </source>
</reference>
<proteinExistence type="predicted"/>
<dbReference type="EMBL" id="CP012801">
    <property type="protein sequence ID" value="ALJ60013.1"/>
    <property type="molecule type" value="Genomic_DNA"/>
</dbReference>
<dbReference type="AlphaFoldDB" id="A0A0P0GPG5"/>
<dbReference type="RefSeq" id="WP_007211375.1">
    <property type="nucleotide sequence ID" value="NZ_CP012801.1"/>
</dbReference>
<reference evidence="2 4" key="2">
    <citation type="journal article" date="2019" name="Nat. Med.">
        <title>A library of human gut bacterial isolates paired with longitudinal multiomics data enables mechanistic microbiome research.</title>
        <authorList>
            <person name="Poyet M."/>
            <person name="Groussin M."/>
            <person name="Gibbons S.M."/>
            <person name="Avila-Pacheco J."/>
            <person name="Jiang X."/>
            <person name="Kearney S.M."/>
            <person name="Perrotta A.R."/>
            <person name="Berdy B."/>
            <person name="Zhao S."/>
            <person name="Lieberman T.D."/>
            <person name="Swanson P.K."/>
            <person name="Smith M."/>
            <person name="Roesemann S."/>
            <person name="Alexander J.E."/>
            <person name="Rich S.A."/>
            <person name="Livny J."/>
            <person name="Vlamakis H."/>
            <person name="Clish C."/>
            <person name="Bullock K."/>
            <person name="Deik A."/>
            <person name="Scott J."/>
            <person name="Pierce K.A."/>
            <person name="Xavier R.J."/>
            <person name="Alm E.J."/>
        </authorList>
    </citation>
    <scope>NUCLEOTIDE SEQUENCE [LARGE SCALE GENOMIC DNA]</scope>
    <source>
        <strain evidence="2 4">BIOML-A7</strain>
    </source>
</reference>
<sequence length="286" mass="31709">MTRRVGISWLPIRWGLFFLFISGLQLLSAQEDSARFTLDSMLIKPKAAFQLPSVNLLPEKTVYPLINPIQLGDLPSFSLKEELRIPYHINPSPLFRGDYSTGGVLRQFPHGAVFGSGSQTSVPGIGRFNNASLGYQHIFNDRLSLQLRANAMKINMSHITGQAFSTAGRLTYRASDRVAFNVFGSYDIGNSYGMSTNSYGATMSLDMSERFGVEVGAQRYYDAMRGGWQTAPVVIPYYRFEKFKLGLDVGGIIYEILRSAVFDNRGGGDFGGGPTIRPPKFSFPIK</sequence>
<dbReference type="EMBL" id="VVYW01000036">
    <property type="protein sequence ID" value="KAA5402384.1"/>
    <property type="molecule type" value="Genomic_DNA"/>
</dbReference>
<gene>
    <name evidence="1" type="ORF">BcellWH2_02774</name>
    <name evidence="2" type="ORF">F2Y86_26015</name>
</gene>
<evidence type="ECO:0000313" key="2">
    <source>
        <dbReference type="EMBL" id="KAA5402384.1"/>
    </source>
</evidence>
<evidence type="ECO:0000313" key="1">
    <source>
        <dbReference type="EMBL" id="ALJ60013.1"/>
    </source>
</evidence>
<dbReference type="PATRIC" id="fig|246787.4.peg.2862"/>
<organism evidence="1 3">
    <name type="scientific">Bacteroides cellulosilyticus</name>
    <dbReference type="NCBI Taxonomy" id="246787"/>
    <lineage>
        <taxon>Bacteria</taxon>
        <taxon>Pseudomonadati</taxon>
        <taxon>Bacteroidota</taxon>
        <taxon>Bacteroidia</taxon>
        <taxon>Bacteroidales</taxon>
        <taxon>Bacteroidaceae</taxon>
        <taxon>Bacteroides</taxon>
    </lineage>
</organism>
<dbReference type="KEGG" id="bcel:BcellWH2_02774"/>
<dbReference type="Proteomes" id="UP000061809">
    <property type="component" value="Chromosome"/>
</dbReference>